<dbReference type="PANTHER" id="PTHR31916:SF59">
    <property type="entry name" value="CYTOSOLIC INVERTASE 1"/>
    <property type="match status" value="1"/>
</dbReference>
<keyword evidence="3" id="KW-0326">Glycosidase</keyword>
<keyword evidence="5" id="KW-1185">Reference proteome</keyword>
<gene>
    <name evidence="4" type="ORF">KIW84_035083</name>
</gene>
<comment type="caution">
    <text evidence="4">The sequence shown here is derived from an EMBL/GenBank/DDBJ whole genome shotgun (WGS) entry which is preliminary data.</text>
</comment>
<dbReference type="GO" id="GO:0004575">
    <property type="term" value="F:sucrose alpha-glucosidase activity"/>
    <property type="evidence" value="ECO:0007669"/>
    <property type="project" value="TreeGrafter"/>
</dbReference>
<dbReference type="AlphaFoldDB" id="A0A9D5B5I9"/>
<organism evidence="4 5">
    <name type="scientific">Pisum sativum</name>
    <name type="common">Garden pea</name>
    <name type="synonym">Lathyrus oleraceus</name>
    <dbReference type="NCBI Taxonomy" id="3888"/>
    <lineage>
        <taxon>Eukaryota</taxon>
        <taxon>Viridiplantae</taxon>
        <taxon>Streptophyta</taxon>
        <taxon>Embryophyta</taxon>
        <taxon>Tracheophyta</taxon>
        <taxon>Spermatophyta</taxon>
        <taxon>Magnoliopsida</taxon>
        <taxon>eudicotyledons</taxon>
        <taxon>Gunneridae</taxon>
        <taxon>Pentapetalae</taxon>
        <taxon>rosids</taxon>
        <taxon>fabids</taxon>
        <taxon>Fabales</taxon>
        <taxon>Fabaceae</taxon>
        <taxon>Papilionoideae</taxon>
        <taxon>50 kb inversion clade</taxon>
        <taxon>NPAAA clade</taxon>
        <taxon>Hologalegina</taxon>
        <taxon>IRL clade</taxon>
        <taxon>Fabeae</taxon>
        <taxon>Lathyrus</taxon>
    </lineage>
</organism>
<dbReference type="PANTHER" id="PTHR31916">
    <property type="match status" value="1"/>
</dbReference>
<name>A0A9D5B5I9_PEA</name>
<evidence type="ECO:0000313" key="4">
    <source>
        <dbReference type="EMBL" id="KAI5430821.1"/>
    </source>
</evidence>
<evidence type="ECO:0000256" key="1">
    <source>
        <dbReference type="ARBA" id="ARBA00022801"/>
    </source>
</evidence>
<evidence type="ECO:0000256" key="3">
    <source>
        <dbReference type="ARBA" id="ARBA00023295"/>
    </source>
</evidence>
<protein>
    <submittedName>
        <fullName evidence="4">Uncharacterized protein</fullName>
    </submittedName>
</protein>
<keyword evidence="2" id="KW-0119">Carbohydrate metabolism</keyword>
<evidence type="ECO:0000256" key="2">
    <source>
        <dbReference type="ARBA" id="ARBA00023277"/>
    </source>
</evidence>
<dbReference type="GO" id="GO:0033926">
    <property type="term" value="F:endo-alpha-N-acetylgalactosaminidase activity"/>
    <property type="evidence" value="ECO:0007669"/>
    <property type="project" value="InterPro"/>
</dbReference>
<dbReference type="InterPro" id="IPR024746">
    <property type="entry name" value="Glyco_hydro_100"/>
</dbReference>
<dbReference type="GO" id="GO:0005987">
    <property type="term" value="P:sucrose catabolic process"/>
    <property type="evidence" value="ECO:0007669"/>
    <property type="project" value="TreeGrafter"/>
</dbReference>
<sequence length="106" mass="11636">MNSEAWKTLRLSLVNFHGAPVGTIAALDSTDEKLNFDQTTLLLQSWEKIIDRFRPSAGVMLVVRSSKQYCVSACIITGKEIGVTEQGIQDGIDGKKLKQLSQPAQT</sequence>
<accession>A0A9D5B5I9</accession>
<dbReference type="Gramene" id="Psat03G0508300-T1">
    <property type="protein sequence ID" value="KAI5430821.1"/>
    <property type="gene ID" value="KIW84_035083"/>
</dbReference>
<evidence type="ECO:0000313" key="5">
    <source>
        <dbReference type="Proteomes" id="UP001058974"/>
    </source>
</evidence>
<keyword evidence="1" id="KW-0378">Hydrolase</keyword>
<reference evidence="4 5" key="1">
    <citation type="journal article" date="2022" name="Nat. Genet.">
        <title>Improved pea reference genome and pan-genome highlight genomic features and evolutionary characteristics.</title>
        <authorList>
            <person name="Yang T."/>
            <person name="Liu R."/>
            <person name="Luo Y."/>
            <person name="Hu S."/>
            <person name="Wang D."/>
            <person name="Wang C."/>
            <person name="Pandey M.K."/>
            <person name="Ge S."/>
            <person name="Xu Q."/>
            <person name="Li N."/>
            <person name="Li G."/>
            <person name="Huang Y."/>
            <person name="Saxena R.K."/>
            <person name="Ji Y."/>
            <person name="Li M."/>
            <person name="Yan X."/>
            <person name="He Y."/>
            <person name="Liu Y."/>
            <person name="Wang X."/>
            <person name="Xiang C."/>
            <person name="Varshney R.K."/>
            <person name="Ding H."/>
            <person name="Gao S."/>
            <person name="Zong X."/>
        </authorList>
    </citation>
    <scope>NUCLEOTIDE SEQUENCE [LARGE SCALE GENOMIC DNA]</scope>
    <source>
        <strain evidence="4 5">cv. Zhongwan 6</strain>
    </source>
</reference>
<dbReference type="Proteomes" id="UP001058974">
    <property type="component" value="Chromosome 3"/>
</dbReference>
<dbReference type="EMBL" id="JAMSHJ010000003">
    <property type="protein sequence ID" value="KAI5430821.1"/>
    <property type="molecule type" value="Genomic_DNA"/>
</dbReference>
<proteinExistence type="predicted"/>
<dbReference type="Pfam" id="PF12899">
    <property type="entry name" value="Glyco_hydro_100"/>
    <property type="match status" value="1"/>
</dbReference>